<dbReference type="GO" id="GO:0004844">
    <property type="term" value="F:uracil DNA N-glycosylase activity"/>
    <property type="evidence" value="ECO:0007669"/>
    <property type="project" value="UniProtKB-EC"/>
</dbReference>
<evidence type="ECO:0000256" key="4">
    <source>
        <dbReference type="ARBA" id="ARBA00019403"/>
    </source>
</evidence>
<evidence type="ECO:0000256" key="2">
    <source>
        <dbReference type="ARBA" id="ARBA00006521"/>
    </source>
</evidence>
<dbReference type="InterPro" id="IPR036895">
    <property type="entry name" value="Uracil-DNA_glycosylase-like_sf"/>
</dbReference>
<proteinExistence type="inferred from homology"/>
<gene>
    <name evidence="13" type="ORF">QV01_04620</name>
</gene>
<evidence type="ECO:0000256" key="6">
    <source>
        <dbReference type="ARBA" id="ARBA00022723"/>
    </source>
</evidence>
<evidence type="ECO:0000256" key="5">
    <source>
        <dbReference type="ARBA" id="ARBA00022485"/>
    </source>
</evidence>
<evidence type="ECO:0000256" key="3">
    <source>
        <dbReference type="ARBA" id="ARBA00012030"/>
    </source>
</evidence>
<evidence type="ECO:0000259" key="12">
    <source>
        <dbReference type="SMART" id="SM00986"/>
    </source>
</evidence>
<accession>A0A1A7NSB5</accession>
<dbReference type="Gene3D" id="3.40.470.10">
    <property type="entry name" value="Uracil-DNA glycosylase-like domain"/>
    <property type="match status" value="1"/>
</dbReference>
<dbReference type="CDD" id="cd10030">
    <property type="entry name" value="UDG-F4_TTUDGA_SPO1dp_like"/>
    <property type="match status" value="1"/>
</dbReference>
<evidence type="ECO:0000256" key="9">
    <source>
        <dbReference type="ARBA" id="ARBA00023004"/>
    </source>
</evidence>
<keyword evidence="8" id="KW-0378">Hydrolase</keyword>
<dbReference type="PANTHER" id="PTHR33693:SF1">
    <property type="entry name" value="TYPE-4 URACIL-DNA GLYCOSYLASE"/>
    <property type="match status" value="1"/>
</dbReference>
<keyword evidence="6" id="KW-0479">Metal-binding</keyword>
<dbReference type="SMART" id="SM00986">
    <property type="entry name" value="UDG"/>
    <property type="match status" value="1"/>
</dbReference>
<dbReference type="RefSeq" id="WP_065239104.1">
    <property type="nucleotide sequence ID" value="NZ_JTJM01000018.1"/>
</dbReference>
<dbReference type="PANTHER" id="PTHR33693">
    <property type="entry name" value="TYPE-5 URACIL-DNA GLYCOSYLASE"/>
    <property type="match status" value="1"/>
</dbReference>
<feature type="domain" description="Uracil-DNA glycosylase-like" evidence="12">
    <location>
        <begin position="25"/>
        <end position="172"/>
    </location>
</feature>
<dbReference type="Proteomes" id="UP000243558">
    <property type="component" value="Unassembled WGS sequence"/>
</dbReference>
<comment type="caution">
    <text evidence="13">The sequence shown here is derived from an EMBL/GenBank/DDBJ whole genome shotgun (WGS) entry which is preliminary data.</text>
</comment>
<keyword evidence="11" id="KW-0234">DNA repair</keyword>
<dbReference type="PATRIC" id="fig|505345.7.peg.915"/>
<name>A0A1A7NSB5_9PAST</name>
<evidence type="ECO:0000313" key="14">
    <source>
        <dbReference type="Proteomes" id="UP000243558"/>
    </source>
</evidence>
<dbReference type="InterPro" id="IPR005273">
    <property type="entry name" value="Ura-DNA_glyco_family4"/>
</dbReference>
<dbReference type="InterPro" id="IPR051536">
    <property type="entry name" value="UDG_Type-4/5"/>
</dbReference>
<organism evidence="13 14">
    <name type="scientific">Gallibacterium genomosp. 3</name>
    <dbReference type="NCBI Taxonomy" id="505345"/>
    <lineage>
        <taxon>Bacteria</taxon>
        <taxon>Pseudomonadati</taxon>
        <taxon>Pseudomonadota</taxon>
        <taxon>Gammaproteobacteria</taxon>
        <taxon>Pasteurellales</taxon>
        <taxon>Pasteurellaceae</taxon>
        <taxon>Gallibacterium</taxon>
    </lineage>
</organism>
<dbReference type="Pfam" id="PF03167">
    <property type="entry name" value="UDG"/>
    <property type="match status" value="1"/>
</dbReference>
<evidence type="ECO:0000256" key="11">
    <source>
        <dbReference type="ARBA" id="ARBA00023204"/>
    </source>
</evidence>
<keyword evidence="9" id="KW-0408">Iron</keyword>
<evidence type="ECO:0000313" key="13">
    <source>
        <dbReference type="EMBL" id="OBW92533.1"/>
    </source>
</evidence>
<sequence length="182" mass="20902">MTNEFSIEQQRTVLQQQFPQYQLVSGWGNPQAEIMFIGDAPGKDEWERGPFSGTSGKFFDQMLNSIGLVRENIYLTNVVKFRPEKRDPNQREIAAFADWLQAEIRLVQPKIIVPFGRIALSVFLPDLKISEVHGQLLSLTKKEQSFLLLPMYHPAAAMHNGKIRPMLKQDFLTLGEVWNELD</sequence>
<dbReference type="InterPro" id="IPR005122">
    <property type="entry name" value="Uracil-DNA_glycosylase-like"/>
</dbReference>
<dbReference type="GO" id="GO:0046872">
    <property type="term" value="F:metal ion binding"/>
    <property type="evidence" value="ECO:0007669"/>
    <property type="project" value="UniProtKB-KW"/>
</dbReference>
<keyword evidence="10" id="KW-0411">Iron-sulfur</keyword>
<comment type="catalytic activity">
    <reaction evidence="1">
        <text>Hydrolyzes single-stranded DNA or mismatched double-stranded DNA and polynucleotides, releasing free uracil.</text>
        <dbReference type="EC" id="3.2.2.27"/>
    </reaction>
</comment>
<dbReference type="NCBIfam" id="TIGR00758">
    <property type="entry name" value="UDG_fam4"/>
    <property type="match status" value="1"/>
</dbReference>
<evidence type="ECO:0000256" key="8">
    <source>
        <dbReference type="ARBA" id="ARBA00022801"/>
    </source>
</evidence>
<dbReference type="AlphaFoldDB" id="A0A1A7NSB5"/>
<dbReference type="EMBL" id="JTJM01000018">
    <property type="protein sequence ID" value="OBW92533.1"/>
    <property type="molecule type" value="Genomic_DNA"/>
</dbReference>
<dbReference type="GO" id="GO:0006281">
    <property type="term" value="P:DNA repair"/>
    <property type="evidence" value="ECO:0007669"/>
    <property type="project" value="UniProtKB-KW"/>
</dbReference>
<keyword evidence="5" id="KW-0004">4Fe-4S</keyword>
<dbReference type="SMART" id="SM00987">
    <property type="entry name" value="UreE_C"/>
    <property type="match status" value="1"/>
</dbReference>
<dbReference type="OrthoDB" id="5290748at2"/>
<reference evidence="13 14" key="1">
    <citation type="submission" date="2014-11" db="EMBL/GenBank/DDBJ databases">
        <title>Pan-genome of Gallibacterium spp.</title>
        <authorList>
            <person name="Kudirkiene E."/>
            <person name="Bojesen A.M."/>
        </authorList>
    </citation>
    <scope>NUCLEOTIDE SEQUENCE [LARGE SCALE GENOMIC DNA]</scope>
    <source>
        <strain evidence="13 14">F151</strain>
    </source>
</reference>
<keyword evidence="14" id="KW-1185">Reference proteome</keyword>
<dbReference type="EC" id="3.2.2.27" evidence="3"/>
<dbReference type="SUPFAM" id="SSF52141">
    <property type="entry name" value="Uracil-DNA glycosylase-like"/>
    <property type="match status" value="1"/>
</dbReference>
<keyword evidence="7" id="KW-0227">DNA damage</keyword>
<comment type="similarity">
    <text evidence="2">Belongs to the uracil-DNA glycosylase (UDG) superfamily. Type 4 (UDGa) family.</text>
</comment>
<evidence type="ECO:0000256" key="7">
    <source>
        <dbReference type="ARBA" id="ARBA00022763"/>
    </source>
</evidence>
<evidence type="ECO:0000256" key="1">
    <source>
        <dbReference type="ARBA" id="ARBA00001400"/>
    </source>
</evidence>
<dbReference type="GO" id="GO:0051539">
    <property type="term" value="F:4 iron, 4 sulfur cluster binding"/>
    <property type="evidence" value="ECO:0007669"/>
    <property type="project" value="UniProtKB-KW"/>
</dbReference>
<protein>
    <recommendedName>
        <fullName evidence="4">Type-4 uracil-DNA glycosylase</fullName>
        <ecNumber evidence="3">3.2.2.27</ecNumber>
    </recommendedName>
</protein>
<evidence type="ECO:0000256" key="10">
    <source>
        <dbReference type="ARBA" id="ARBA00023014"/>
    </source>
</evidence>